<dbReference type="InterPro" id="IPR052925">
    <property type="entry name" value="Phage_Integrase-like_Recomb"/>
</dbReference>
<keyword evidence="1" id="KW-1133">Transmembrane helix</keyword>
<name>A0A9W6TQQ0_9STRA</name>
<dbReference type="PANTHER" id="PTHR34605">
    <property type="entry name" value="PHAGE_INTEGRASE DOMAIN-CONTAINING PROTEIN"/>
    <property type="match status" value="1"/>
</dbReference>
<organism evidence="2 3">
    <name type="scientific">Phytophthora lilii</name>
    <dbReference type="NCBI Taxonomy" id="2077276"/>
    <lineage>
        <taxon>Eukaryota</taxon>
        <taxon>Sar</taxon>
        <taxon>Stramenopiles</taxon>
        <taxon>Oomycota</taxon>
        <taxon>Peronosporomycetes</taxon>
        <taxon>Peronosporales</taxon>
        <taxon>Peronosporaceae</taxon>
        <taxon>Phytophthora</taxon>
    </lineage>
</organism>
<dbReference type="GO" id="GO:0003677">
    <property type="term" value="F:DNA binding"/>
    <property type="evidence" value="ECO:0007669"/>
    <property type="project" value="InterPro"/>
</dbReference>
<dbReference type="Gene3D" id="1.10.443.10">
    <property type="entry name" value="Intergrase catalytic core"/>
    <property type="match status" value="1"/>
</dbReference>
<dbReference type="OrthoDB" id="10261361at2759"/>
<dbReference type="GO" id="GO:0006310">
    <property type="term" value="P:DNA recombination"/>
    <property type="evidence" value="ECO:0007669"/>
    <property type="project" value="InterPro"/>
</dbReference>
<sequence>MFYELPPSDVELYMDALKLGLAVLDPASDSFIQVKFDDVEVALAEQCTDTEFSINAYAIQRDDIKFQDKKNQEIAVLDKVETVVIHFRGSKFDQFGEGTSRVLARSGCKWCCPVLAAWFLVNHHKAIGAQANSSTLQDRQKSIVTAIKAAATLTGQDPQSYSSQSLRSGGPTALFNAGFDSLAVKLFGRGKSDAVERYIRISGQLTSCMANEMMLKPSLQHSGGLGVKIALAFLIVCTTRSSAGLRGGLICALYIFVVIFTVRGKPFTDPMNNVQKISLKVAAFSTCFCAAVIVGPNSLRGWGGLAVFVQVLNLSVMASVLICGMKRTRLWIKDKTGFLSFSDTSRGIEDARAVDIVPEWNPDKDVKHRVWQAFWRATLLELTEPKLGKDYFGVKIANRLADLEQAVVASGAHRVVSHWKGEEDPYTVRLRQAVLEILEGDVFWGDLDGPRNGRSGFGKMYVKPYPFHCVIVYDDQVKSAVGDTETVGGEASKDVITLRDDYDPSVSTSTHRNLAKLFFLNFSPRIIARRETERDWMQGINKLRSQDQQYRRRLAEKNRRGNETLSDGFWHEVYNKPHLSRNKLEHHLKTREINPQLRELVKTHADALDALYLRMRYIYSHPAVTFWYVFWDDVYARNGEMKKLQDHKALLNPLERTSLCYRVMKRDEVEACLEARQLLGRKGYFVPRLLQLRLELVHPTKVHLPQGLFEPKVLDLLYDTLYKHIDAAKQGKTAQKLKTKTTKNENRWVYVVNKIKRVWLSTQVSHRGRYSLERLLALDEYIQRTSWKDVLLVCVATPLPVILLVLSQEAVPLQDPADGWRVNYGIWIRGSIVAGVVAHTIIIQLQYLVDGVVVSVQRVIAIIFTIMIV</sequence>
<keyword evidence="1" id="KW-0812">Transmembrane</keyword>
<dbReference type="Proteomes" id="UP001165083">
    <property type="component" value="Unassembled WGS sequence"/>
</dbReference>
<keyword evidence="3" id="KW-1185">Reference proteome</keyword>
<evidence type="ECO:0000256" key="1">
    <source>
        <dbReference type="SAM" id="Phobius"/>
    </source>
</evidence>
<feature type="transmembrane region" description="Helical" evidence="1">
    <location>
        <begin position="826"/>
        <end position="843"/>
    </location>
</feature>
<gene>
    <name evidence="2" type="ORF">Plil01_000706100</name>
</gene>
<dbReference type="EMBL" id="BSXW01000325">
    <property type="protein sequence ID" value="GMF18738.1"/>
    <property type="molecule type" value="Genomic_DNA"/>
</dbReference>
<evidence type="ECO:0000313" key="2">
    <source>
        <dbReference type="EMBL" id="GMF18738.1"/>
    </source>
</evidence>
<dbReference type="InterPro" id="IPR013762">
    <property type="entry name" value="Integrase-like_cat_sf"/>
</dbReference>
<protein>
    <submittedName>
        <fullName evidence="2">Unnamed protein product</fullName>
    </submittedName>
</protein>
<proteinExistence type="predicted"/>
<reference evidence="2" key="1">
    <citation type="submission" date="2023-04" db="EMBL/GenBank/DDBJ databases">
        <title>Phytophthora lilii NBRC 32176.</title>
        <authorList>
            <person name="Ichikawa N."/>
            <person name="Sato H."/>
            <person name="Tonouchi N."/>
        </authorList>
    </citation>
    <scope>NUCLEOTIDE SEQUENCE</scope>
    <source>
        <strain evidence="2">NBRC 32176</strain>
    </source>
</reference>
<feature type="transmembrane region" description="Helical" evidence="1">
    <location>
        <begin position="281"/>
        <end position="299"/>
    </location>
</feature>
<feature type="transmembrane region" description="Helical" evidence="1">
    <location>
        <begin position="243"/>
        <end position="260"/>
    </location>
</feature>
<feature type="transmembrane region" description="Helical" evidence="1">
    <location>
        <begin position="305"/>
        <end position="325"/>
    </location>
</feature>
<accession>A0A9W6TQQ0</accession>
<evidence type="ECO:0000313" key="3">
    <source>
        <dbReference type="Proteomes" id="UP001165083"/>
    </source>
</evidence>
<keyword evidence="1" id="KW-0472">Membrane</keyword>
<comment type="caution">
    <text evidence="2">The sequence shown here is derived from an EMBL/GenBank/DDBJ whole genome shotgun (WGS) entry which is preliminary data.</text>
</comment>
<dbReference type="GO" id="GO:0015074">
    <property type="term" value="P:DNA integration"/>
    <property type="evidence" value="ECO:0007669"/>
    <property type="project" value="InterPro"/>
</dbReference>
<dbReference type="PANTHER" id="PTHR34605:SF4">
    <property type="entry name" value="DNA ADENINE METHYLTRANSFERASE"/>
    <property type="match status" value="1"/>
</dbReference>
<feature type="transmembrane region" description="Helical" evidence="1">
    <location>
        <begin position="790"/>
        <end position="806"/>
    </location>
</feature>
<dbReference type="AlphaFoldDB" id="A0A9W6TQQ0"/>